<dbReference type="EMBL" id="JAMDMM010000032">
    <property type="protein sequence ID" value="MCY9609026.1"/>
    <property type="molecule type" value="Genomic_DNA"/>
</dbReference>
<dbReference type="Gene3D" id="3.40.630.30">
    <property type="match status" value="1"/>
</dbReference>
<dbReference type="InterPro" id="IPR027365">
    <property type="entry name" value="GNAT_acetyltra_YdfB-like"/>
</dbReference>
<evidence type="ECO:0000313" key="1">
    <source>
        <dbReference type="EMBL" id="MCY9609026.1"/>
    </source>
</evidence>
<protein>
    <submittedName>
        <fullName evidence="1">Kasugamycin N-acetyltransferase AAC(2')-IIb</fullName>
    </submittedName>
</protein>
<dbReference type="SUPFAM" id="SSF55729">
    <property type="entry name" value="Acyl-CoA N-acyltransferases (Nat)"/>
    <property type="match status" value="1"/>
</dbReference>
<evidence type="ECO:0000313" key="2">
    <source>
        <dbReference type="Proteomes" id="UP001209276"/>
    </source>
</evidence>
<dbReference type="NCBIfam" id="NF033472">
    <property type="entry name" value="AAC_2p_IIb"/>
    <property type="match status" value="1"/>
</dbReference>
<dbReference type="Pfam" id="PF12746">
    <property type="entry name" value="GNAT_acetyltran"/>
    <property type="match status" value="1"/>
</dbReference>
<keyword evidence="2" id="KW-1185">Reference proteome</keyword>
<dbReference type="InterPro" id="IPR016181">
    <property type="entry name" value="Acyl_CoA_acyltransferase"/>
</dbReference>
<gene>
    <name evidence="1" type="primary">aac(2')-IIb</name>
    <name evidence="1" type="ORF">M5W83_17925</name>
</gene>
<proteinExistence type="predicted"/>
<dbReference type="GeneID" id="76995761"/>
<comment type="caution">
    <text evidence="1">The sequence shown here is derived from an EMBL/GenBank/DDBJ whole genome shotgun (WGS) entry which is preliminary data.</text>
</comment>
<name>A0ABT4FY41_PANTH</name>
<reference evidence="1 2" key="1">
    <citation type="submission" date="2022-05" db="EMBL/GenBank/DDBJ databases">
        <title>Genome Sequencing of Bee-Associated Microbes.</title>
        <authorList>
            <person name="Dunlap C."/>
        </authorList>
    </citation>
    <scope>NUCLEOTIDE SEQUENCE [LARGE SCALE GENOMIC DNA]</scope>
    <source>
        <strain evidence="1 2">NRRL B-14613</strain>
    </source>
</reference>
<dbReference type="RefSeq" id="WP_244194178.1">
    <property type="nucleotide sequence ID" value="NZ_CABMNB010000025.1"/>
</dbReference>
<accession>A0ABT4FY41</accession>
<sequence length="238" mass="26890">MNYPHNIKPAAHKLMELHAEAMFTHDRNMRLLTINEPWPGQPPAPRFFLGRTIEGSALCRIRHDVPEKLVAQLKELCADEPIIRDFRTKPRHCEAYMNLLHGERFTMGPCYLVPDIVPTREIVRITRTNSTELLHGGFEWLTSEIDYAQPCIALVRDNRAVSICRSVRIASGAHEAGLETLDNYRGKGYAGAVVAGWAQAVREMDAWPLYSTLGENQSSQHVARKLALSLYGVNFTII</sequence>
<dbReference type="Proteomes" id="UP001209276">
    <property type="component" value="Unassembled WGS sequence"/>
</dbReference>
<organism evidence="1 2">
    <name type="scientific">Paenibacillus thiaminolyticus</name>
    <name type="common">Bacillus thiaminolyticus</name>
    <dbReference type="NCBI Taxonomy" id="49283"/>
    <lineage>
        <taxon>Bacteria</taxon>
        <taxon>Bacillati</taxon>
        <taxon>Bacillota</taxon>
        <taxon>Bacilli</taxon>
        <taxon>Bacillales</taxon>
        <taxon>Paenibacillaceae</taxon>
        <taxon>Paenibacillus</taxon>
    </lineage>
</organism>